<feature type="non-terminal residue" evidence="7">
    <location>
        <position position="1"/>
    </location>
</feature>
<dbReference type="GO" id="GO:0005737">
    <property type="term" value="C:cytoplasm"/>
    <property type="evidence" value="ECO:0007669"/>
    <property type="project" value="TreeGrafter"/>
</dbReference>
<dbReference type="SUPFAM" id="SSF48452">
    <property type="entry name" value="TPR-like"/>
    <property type="match status" value="1"/>
</dbReference>
<name>A0A1B6ILY9_9HEMI</name>
<keyword evidence="2" id="KW-0677">Repeat</keyword>
<dbReference type="AlphaFoldDB" id="A0A1B6ILY9"/>
<keyword evidence="6" id="KW-0131">Cell cycle</keyword>
<keyword evidence="3" id="KW-0498">Mitosis</keyword>
<dbReference type="GO" id="GO:0031145">
    <property type="term" value="P:anaphase-promoting complex-dependent catabolic process"/>
    <property type="evidence" value="ECO:0007669"/>
    <property type="project" value="TreeGrafter"/>
</dbReference>
<dbReference type="GO" id="GO:0016567">
    <property type="term" value="P:protein ubiquitination"/>
    <property type="evidence" value="ECO:0007669"/>
    <property type="project" value="TreeGrafter"/>
</dbReference>
<evidence type="ECO:0000313" key="7">
    <source>
        <dbReference type="EMBL" id="JAS87941.1"/>
    </source>
</evidence>
<feature type="non-terminal residue" evidence="7">
    <location>
        <position position="280"/>
    </location>
</feature>
<dbReference type="EMBL" id="GECU01019765">
    <property type="protein sequence ID" value="JAS87941.1"/>
    <property type="molecule type" value="Transcribed_RNA"/>
</dbReference>
<dbReference type="InterPro" id="IPR011990">
    <property type="entry name" value="TPR-like_helical_dom_sf"/>
</dbReference>
<organism evidence="7">
    <name type="scientific">Homalodisca liturata</name>
    <dbReference type="NCBI Taxonomy" id="320908"/>
    <lineage>
        <taxon>Eukaryota</taxon>
        <taxon>Metazoa</taxon>
        <taxon>Ecdysozoa</taxon>
        <taxon>Arthropoda</taxon>
        <taxon>Hexapoda</taxon>
        <taxon>Insecta</taxon>
        <taxon>Pterygota</taxon>
        <taxon>Neoptera</taxon>
        <taxon>Paraneoptera</taxon>
        <taxon>Hemiptera</taxon>
        <taxon>Auchenorrhyncha</taxon>
        <taxon>Membracoidea</taxon>
        <taxon>Cicadellidae</taxon>
        <taxon>Cicadellinae</taxon>
        <taxon>Proconiini</taxon>
        <taxon>Homalodisca</taxon>
    </lineage>
</organism>
<evidence type="ECO:0000256" key="1">
    <source>
        <dbReference type="ARBA" id="ARBA00022618"/>
    </source>
</evidence>
<evidence type="ECO:0000256" key="4">
    <source>
        <dbReference type="ARBA" id="ARBA00022786"/>
    </source>
</evidence>
<sequence length="280" mass="31970">EVRGKQGGKTLCRQHKFEIILITVPILDYAMAEQVSINIETYRQKVRMYLDANNYESALFWADKVANMSGGDPRDWYWVAQCMYRSRQYHRAAILIRNKGLDKTQPLCQWLAGLCLLEAKQYNDALLILSNDEEVLGTNRSTTVVVATNFVIPPIGSDKILEGFTPKTLQSALLLLKGRVYEKLDNRTRAAECFKNALKHDVYCYQAFDSLVKHQMLTSSEEKELLMSLPFKEQCGENDLLPAVYEILLNKYQNLPQTPVPALPHPRLVDNLDLEAARAE</sequence>
<dbReference type="Gene3D" id="1.25.40.10">
    <property type="entry name" value="Tetratricopeptide repeat domain"/>
    <property type="match status" value="1"/>
</dbReference>
<evidence type="ECO:0000256" key="2">
    <source>
        <dbReference type="ARBA" id="ARBA00022737"/>
    </source>
</evidence>
<keyword evidence="4" id="KW-0833">Ubl conjugation pathway</keyword>
<evidence type="ECO:0008006" key="8">
    <source>
        <dbReference type="Google" id="ProtNLM"/>
    </source>
</evidence>
<evidence type="ECO:0000256" key="6">
    <source>
        <dbReference type="ARBA" id="ARBA00023306"/>
    </source>
</evidence>
<dbReference type="Pfam" id="PF12895">
    <property type="entry name" value="ANAPC3"/>
    <property type="match status" value="1"/>
</dbReference>
<proteinExistence type="predicted"/>
<dbReference type="PANTHER" id="PTHR12558:SF9">
    <property type="entry name" value="CELL DIVISION CYCLE PROTEIN 16 HOMOLOG"/>
    <property type="match status" value="1"/>
</dbReference>
<evidence type="ECO:0000256" key="3">
    <source>
        <dbReference type="ARBA" id="ARBA00022776"/>
    </source>
</evidence>
<protein>
    <recommendedName>
        <fullName evidence="8">Cdc23 domain-containing protein</fullName>
    </recommendedName>
</protein>
<reference evidence="7" key="1">
    <citation type="submission" date="2015-11" db="EMBL/GenBank/DDBJ databases">
        <title>De novo transcriptome assembly of four potential Pierce s Disease insect vectors from Arizona vineyards.</title>
        <authorList>
            <person name="Tassone E.E."/>
        </authorList>
    </citation>
    <scope>NUCLEOTIDE SEQUENCE</scope>
</reference>
<evidence type="ECO:0000256" key="5">
    <source>
        <dbReference type="ARBA" id="ARBA00022803"/>
    </source>
</evidence>
<dbReference type="GO" id="GO:0005680">
    <property type="term" value="C:anaphase-promoting complex"/>
    <property type="evidence" value="ECO:0007669"/>
    <property type="project" value="TreeGrafter"/>
</dbReference>
<dbReference type="PANTHER" id="PTHR12558">
    <property type="entry name" value="CELL DIVISION CYCLE 16,23,27"/>
    <property type="match status" value="1"/>
</dbReference>
<accession>A0A1B6ILY9</accession>
<dbReference type="GO" id="GO:0045842">
    <property type="term" value="P:positive regulation of mitotic metaphase/anaphase transition"/>
    <property type="evidence" value="ECO:0007669"/>
    <property type="project" value="TreeGrafter"/>
</dbReference>
<keyword evidence="1" id="KW-0132">Cell division</keyword>
<gene>
    <name evidence="7" type="ORF">g.20324</name>
</gene>
<keyword evidence="5" id="KW-0802">TPR repeat</keyword>
<dbReference type="GO" id="GO:0051301">
    <property type="term" value="P:cell division"/>
    <property type="evidence" value="ECO:0007669"/>
    <property type="project" value="UniProtKB-KW"/>
</dbReference>